<evidence type="ECO:0000256" key="1">
    <source>
        <dbReference type="SAM" id="Phobius"/>
    </source>
</evidence>
<dbReference type="STRING" id="247633.GP2143_05080"/>
<keyword evidence="1" id="KW-0472">Membrane</keyword>
<keyword evidence="1" id="KW-1133">Transmembrane helix</keyword>
<dbReference type="Proteomes" id="UP000004931">
    <property type="component" value="Unassembled WGS sequence"/>
</dbReference>
<dbReference type="AlphaFoldDB" id="A0YB66"/>
<dbReference type="Pfam" id="PF03597">
    <property type="entry name" value="FixS"/>
    <property type="match status" value="1"/>
</dbReference>
<dbReference type="InterPro" id="IPR004714">
    <property type="entry name" value="Cyt_oxidase_maturation_cbb3"/>
</dbReference>
<dbReference type="NCBIfam" id="TIGR00847">
    <property type="entry name" value="ccoS"/>
    <property type="match status" value="1"/>
</dbReference>
<dbReference type="OrthoDB" id="9802763at2"/>
<name>A0YB66_9GAMM</name>
<accession>A0YB66</accession>
<dbReference type="PANTHER" id="PTHR41532">
    <property type="entry name" value="FIXS PROTEIN"/>
    <property type="match status" value="1"/>
</dbReference>
<dbReference type="eggNOG" id="COG3197">
    <property type="taxonomic scope" value="Bacteria"/>
</dbReference>
<sequence length="63" mass="7232">MEGVFMLIPVSLVIVFMVITVFVWSVKNGQYEDLDKEAQRILFDDDELDIDTTPTPNPKTKDN</sequence>
<protein>
    <submittedName>
        <fullName evidence="2">FixS</fullName>
    </submittedName>
</protein>
<comment type="caution">
    <text evidence="2">The sequence shown here is derived from an EMBL/GenBank/DDBJ whole genome shotgun (WGS) entry which is preliminary data.</text>
</comment>
<dbReference type="PANTHER" id="PTHR41532:SF1">
    <property type="entry name" value="FIXS PROTEIN"/>
    <property type="match status" value="1"/>
</dbReference>
<keyword evidence="1" id="KW-0812">Transmembrane</keyword>
<keyword evidence="3" id="KW-1185">Reference proteome</keyword>
<dbReference type="EMBL" id="AAVT01000002">
    <property type="protein sequence ID" value="EAW31796.1"/>
    <property type="molecule type" value="Genomic_DNA"/>
</dbReference>
<organism evidence="2 3">
    <name type="scientific">marine gamma proteobacterium HTCC2143</name>
    <dbReference type="NCBI Taxonomy" id="247633"/>
    <lineage>
        <taxon>Bacteria</taxon>
        <taxon>Pseudomonadati</taxon>
        <taxon>Pseudomonadota</taxon>
        <taxon>Gammaproteobacteria</taxon>
        <taxon>Cellvibrionales</taxon>
        <taxon>Spongiibacteraceae</taxon>
        <taxon>BD1-7 clade</taxon>
    </lineage>
</organism>
<gene>
    <name evidence="2" type="ORF">GP2143_05080</name>
</gene>
<reference evidence="2 3" key="1">
    <citation type="journal article" date="2010" name="J. Bacteriol.">
        <title>Genome sequence of the oligotrophic marine Gammaproteobacterium HTCC2143, isolated from the Oregon Coast.</title>
        <authorList>
            <person name="Oh H.M."/>
            <person name="Kang I."/>
            <person name="Ferriera S."/>
            <person name="Giovannoni S.J."/>
            <person name="Cho J.C."/>
        </authorList>
    </citation>
    <scope>NUCLEOTIDE SEQUENCE [LARGE SCALE GENOMIC DNA]</scope>
    <source>
        <strain evidence="2 3">HTCC2143</strain>
    </source>
</reference>
<evidence type="ECO:0000313" key="3">
    <source>
        <dbReference type="Proteomes" id="UP000004931"/>
    </source>
</evidence>
<proteinExistence type="predicted"/>
<evidence type="ECO:0000313" key="2">
    <source>
        <dbReference type="EMBL" id="EAW31796.1"/>
    </source>
</evidence>
<feature type="transmembrane region" description="Helical" evidence="1">
    <location>
        <begin position="6"/>
        <end position="26"/>
    </location>
</feature>